<comment type="caution">
    <text evidence="2">The sequence shown here is derived from an EMBL/GenBank/DDBJ whole genome shotgun (WGS) entry which is preliminary data.</text>
</comment>
<evidence type="ECO:0000313" key="2">
    <source>
        <dbReference type="EMBL" id="DAD32349.1"/>
    </source>
</evidence>
<feature type="region of interest" description="Disordered" evidence="1">
    <location>
        <begin position="1"/>
        <end position="55"/>
    </location>
</feature>
<protein>
    <submittedName>
        <fullName evidence="2">Uncharacterized protein</fullName>
    </submittedName>
</protein>
<dbReference type="EMBL" id="DUZY01000003">
    <property type="protein sequence ID" value="DAD32349.1"/>
    <property type="molecule type" value="Genomic_DNA"/>
</dbReference>
<dbReference type="Proteomes" id="UP000607653">
    <property type="component" value="Unassembled WGS sequence"/>
</dbReference>
<dbReference type="AlphaFoldDB" id="A0A822YM16"/>
<evidence type="ECO:0000256" key="1">
    <source>
        <dbReference type="SAM" id="MobiDB-lite"/>
    </source>
</evidence>
<feature type="compositionally biased region" description="Basic residues" evidence="1">
    <location>
        <begin position="24"/>
        <end position="36"/>
    </location>
</feature>
<gene>
    <name evidence="2" type="ORF">HUJ06_011200</name>
</gene>
<accession>A0A822YM16</accession>
<sequence length="55" mass="6506">MYSVTTSATRIRVTEKKPTPSMPKHQKFFNNRKKFPQPHQKIQHAPSRNKVGRMQ</sequence>
<organism evidence="2 3">
    <name type="scientific">Nelumbo nucifera</name>
    <name type="common">Sacred lotus</name>
    <dbReference type="NCBI Taxonomy" id="4432"/>
    <lineage>
        <taxon>Eukaryota</taxon>
        <taxon>Viridiplantae</taxon>
        <taxon>Streptophyta</taxon>
        <taxon>Embryophyta</taxon>
        <taxon>Tracheophyta</taxon>
        <taxon>Spermatophyta</taxon>
        <taxon>Magnoliopsida</taxon>
        <taxon>Proteales</taxon>
        <taxon>Nelumbonaceae</taxon>
        <taxon>Nelumbo</taxon>
    </lineage>
</organism>
<proteinExistence type="predicted"/>
<name>A0A822YM16_NELNU</name>
<reference evidence="2 3" key="1">
    <citation type="journal article" date="2020" name="Mol. Biol. Evol.">
        <title>Distinct Expression and Methylation Patterns for Genes with Different Fates following a Single Whole-Genome Duplication in Flowering Plants.</title>
        <authorList>
            <person name="Shi T."/>
            <person name="Rahmani R.S."/>
            <person name="Gugger P.F."/>
            <person name="Wang M."/>
            <person name="Li H."/>
            <person name="Zhang Y."/>
            <person name="Li Z."/>
            <person name="Wang Q."/>
            <person name="Van de Peer Y."/>
            <person name="Marchal K."/>
            <person name="Chen J."/>
        </authorList>
    </citation>
    <scope>NUCLEOTIDE SEQUENCE [LARGE SCALE GENOMIC DNA]</scope>
    <source>
        <tissue evidence="2">Leaf</tissue>
    </source>
</reference>
<keyword evidence="3" id="KW-1185">Reference proteome</keyword>
<evidence type="ECO:0000313" key="3">
    <source>
        <dbReference type="Proteomes" id="UP000607653"/>
    </source>
</evidence>